<feature type="compositionally biased region" description="Pro residues" evidence="1">
    <location>
        <begin position="195"/>
        <end position="204"/>
    </location>
</feature>
<dbReference type="InterPro" id="IPR008972">
    <property type="entry name" value="Cupredoxin"/>
</dbReference>
<evidence type="ECO:0000256" key="2">
    <source>
        <dbReference type="SAM" id="SignalP"/>
    </source>
</evidence>
<gene>
    <name evidence="4" type="ORF">BDA96_03G029700</name>
</gene>
<dbReference type="GO" id="GO:0009055">
    <property type="term" value="F:electron transfer activity"/>
    <property type="evidence" value="ECO:0007669"/>
    <property type="project" value="InterPro"/>
</dbReference>
<evidence type="ECO:0000256" key="1">
    <source>
        <dbReference type="SAM" id="MobiDB-lite"/>
    </source>
</evidence>
<dbReference type="Proteomes" id="UP000807115">
    <property type="component" value="Chromosome 3"/>
</dbReference>
<dbReference type="OMA" id="KSHYESC"/>
<reference evidence="4" key="2">
    <citation type="submission" date="2020-10" db="EMBL/GenBank/DDBJ databases">
        <authorList>
            <person name="Cooper E.A."/>
            <person name="Brenton Z.W."/>
            <person name="Flinn B.S."/>
            <person name="Jenkins J."/>
            <person name="Shu S."/>
            <person name="Flowers D."/>
            <person name="Luo F."/>
            <person name="Wang Y."/>
            <person name="Xia P."/>
            <person name="Barry K."/>
            <person name="Daum C."/>
            <person name="Lipzen A."/>
            <person name="Yoshinaga Y."/>
            <person name="Schmutz J."/>
            <person name="Saski C."/>
            <person name="Vermerris W."/>
            <person name="Kresovich S."/>
        </authorList>
    </citation>
    <scope>NUCLEOTIDE SEQUENCE</scope>
</reference>
<protein>
    <recommendedName>
        <fullName evidence="3">Phytocyanin domain-containing protein</fullName>
    </recommendedName>
</protein>
<reference evidence="4" key="1">
    <citation type="journal article" date="2019" name="BMC Genomics">
        <title>A new reference genome for Sorghum bicolor reveals high levels of sequence similarity between sweet and grain genotypes: implications for the genetics of sugar metabolism.</title>
        <authorList>
            <person name="Cooper E.A."/>
            <person name="Brenton Z.W."/>
            <person name="Flinn B.S."/>
            <person name="Jenkins J."/>
            <person name="Shu S."/>
            <person name="Flowers D."/>
            <person name="Luo F."/>
            <person name="Wang Y."/>
            <person name="Xia P."/>
            <person name="Barry K."/>
            <person name="Daum C."/>
            <person name="Lipzen A."/>
            <person name="Yoshinaga Y."/>
            <person name="Schmutz J."/>
            <person name="Saski C."/>
            <person name="Vermerris W."/>
            <person name="Kresovich S."/>
        </authorList>
    </citation>
    <scope>NUCLEOTIDE SEQUENCE</scope>
</reference>
<dbReference type="Gramene" id="EES00106">
    <property type="protein sequence ID" value="EES00106"/>
    <property type="gene ID" value="SORBI_3003G027200"/>
</dbReference>
<dbReference type="Gene3D" id="2.60.40.420">
    <property type="entry name" value="Cupredoxins - blue copper proteins"/>
    <property type="match status" value="1"/>
</dbReference>
<feature type="signal peptide" evidence="2">
    <location>
        <begin position="1"/>
        <end position="25"/>
    </location>
</feature>
<dbReference type="PANTHER" id="PTHR33021:SF185">
    <property type="entry name" value="EARLY NODULIN-LIKE PROTEIN 3-RELATED"/>
    <property type="match status" value="1"/>
</dbReference>
<dbReference type="InterPro" id="IPR039391">
    <property type="entry name" value="Phytocyanin-like"/>
</dbReference>
<accession>A0A921UL26</accession>
<dbReference type="SUPFAM" id="SSF49503">
    <property type="entry name" value="Cupredoxins"/>
    <property type="match status" value="1"/>
</dbReference>
<dbReference type="InterPro" id="IPR003245">
    <property type="entry name" value="Phytocyanin_dom"/>
</dbReference>
<comment type="caution">
    <text evidence="4">The sequence shown here is derived from an EMBL/GenBank/DDBJ whole genome shotgun (WGS) entry which is preliminary data.</text>
</comment>
<dbReference type="EMBL" id="CM027682">
    <property type="protein sequence ID" value="KAG0536037.1"/>
    <property type="molecule type" value="Genomic_DNA"/>
</dbReference>
<evidence type="ECO:0000313" key="5">
    <source>
        <dbReference type="Proteomes" id="UP000807115"/>
    </source>
</evidence>
<organism evidence="4 5">
    <name type="scientific">Sorghum bicolor</name>
    <name type="common">Sorghum</name>
    <name type="synonym">Sorghum vulgare</name>
    <dbReference type="NCBI Taxonomy" id="4558"/>
    <lineage>
        <taxon>Eukaryota</taxon>
        <taxon>Viridiplantae</taxon>
        <taxon>Streptophyta</taxon>
        <taxon>Embryophyta</taxon>
        <taxon>Tracheophyta</taxon>
        <taxon>Spermatophyta</taxon>
        <taxon>Magnoliopsida</taxon>
        <taxon>Liliopsida</taxon>
        <taxon>Poales</taxon>
        <taxon>Poaceae</taxon>
        <taxon>PACMAD clade</taxon>
        <taxon>Panicoideae</taxon>
        <taxon>Andropogonodae</taxon>
        <taxon>Andropogoneae</taxon>
        <taxon>Sorghinae</taxon>
        <taxon>Sorghum</taxon>
    </lineage>
</organism>
<keyword evidence="2" id="KW-0732">Signal</keyword>
<dbReference type="AlphaFoldDB" id="A0A921UL26"/>
<feature type="compositionally biased region" description="Low complexity" evidence="1">
    <location>
        <begin position="152"/>
        <end position="168"/>
    </location>
</feature>
<dbReference type="PANTHER" id="PTHR33021">
    <property type="entry name" value="BLUE COPPER PROTEIN"/>
    <property type="match status" value="1"/>
</dbReference>
<dbReference type="PROSITE" id="PS51485">
    <property type="entry name" value="PHYTOCYANIN"/>
    <property type="match status" value="1"/>
</dbReference>
<feature type="compositionally biased region" description="Pro residues" evidence="1">
    <location>
        <begin position="169"/>
        <end position="187"/>
    </location>
</feature>
<feature type="domain" description="Phytocyanin" evidence="3">
    <location>
        <begin position="26"/>
        <end position="127"/>
    </location>
</feature>
<evidence type="ECO:0000313" key="4">
    <source>
        <dbReference type="EMBL" id="KAG0536037.1"/>
    </source>
</evidence>
<proteinExistence type="predicted"/>
<sequence length="261" mass="26456">MARRIAGVAALALLSVLMAATCAAGRDFYVGGHVGWAPKPAEPFNAWAERNRFQVNDTLVFRYSKGADAVLVVSQGHYDACNATEPFLRLDDGDSRFVFHSSGPYFFISPDAARCRAGEHLIVVVLAVRDGDGTSSSPPKPSSSPAPPPPKSTSSSPPGAAPAPRALPAAPPKPASSSTPPLPPVGTPPASHVLPTPPPPPHPVPGKNASSPSHSPVPAPAPAPGTNGTSSSPPPAPSSAVSFRGGFLACLMLIGGAAILV</sequence>
<name>A0A921UL26_SORBI</name>
<feature type="chain" id="PRO_5037863573" description="Phytocyanin domain-containing protein" evidence="2">
    <location>
        <begin position="26"/>
        <end position="261"/>
    </location>
</feature>
<feature type="compositionally biased region" description="Pro residues" evidence="1">
    <location>
        <begin position="138"/>
        <end position="151"/>
    </location>
</feature>
<feature type="region of interest" description="Disordered" evidence="1">
    <location>
        <begin position="132"/>
        <end position="242"/>
    </location>
</feature>
<dbReference type="Pfam" id="PF02298">
    <property type="entry name" value="Cu_bind_like"/>
    <property type="match status" value="1"/>
</dbReference>
<evidence type="ECO:0000259" key="3">
    <source>
        <dbReference type="PROSITE" id="PS51485"/>
    </source>
</evidence>